<evidence type="ECO:0000259" key="1">
    <source>
        <dbReference type="Pfam" id="PF25150"/>
    </source>
</evidence>
<name>A0A507D5J5_9FUNG</name>
<feature type="domain" description="tRNA (32-2'-O)-methyltransferase regulator THADA-like TPR repeats region" evidence="1">
    <location>
        <begin position="539"/>
        <end position="801"/>
    </location>
</feature>
<dbReference type="PANTHER" id="PTHR14387">
    <property type="entry name" value="THADA/DEATH RECEPTOR INTERACTING PROTEIN"/>
    <property type="match status" value="1"/>
</dbReference>
<dbReference type="Pfam" id="PF25151">
    <property type="entry name" value="TPR_Trm732_C"/>
    <property type="match status" value="1"/>
</dbReference>
<comment type="caution">
    <text evidence="3">The sequence shown here is derived from an EMBL/GenBank/DDBJ whole genome shotgun (WGS) entry which is preliminary data.</text>
</comment>
<dbReference type="InterPro" id="IPR051954">
    <property type="entry name" value="tRNA_methyltransferase_THADA"/>
</dbReference>
<dbReference type="InterPro" id="IPR056843">
    <property type="entry name" value="THADA-like_TPR"/>
</dbReference>
<evidence type="ECO:0000259" key="2">
    <source>
        <dbReference type="Pfam" id="PF25151"/>
    </source>
</evidence>
<evidence type="ECO:0000313" key="3">
    <source>
        <dbReference type="EMBL" id="TPX46565.1"/>
    </source>
</evidence>
<reference evidence="3 4" key="1">
    <citation type="journal article" date="2019" name="Sci. Rep.">
        <title>Comparative genomics of chytrid fungi reveal insights into the obligate biotrophic and pathogenic lifestyle of Synchytrium endobioticum.</title>
        <authorList>
            <person name="van de Vossenberg B.T.L.H."/>
            <person name="Warris S."/>
            <person name="Nguyen H.D.T."/>
            <person name="van Gent-Pelzer M.P.E."/>
            <person name="Joly D.L."/>
            <person name="van de Geest H.C."/>
            <person name="Bonants P.J.M."/>
            <person name="Smith D.S."/>
            <person name="Levesque C.A."/>
            <person name="van der Lee T.A.J."/>
        </authorList>
    </citation>
    <scope>NUCLEOTIDE SEQUENCE [LARGE SCALE GENOMIC DNA]</scope>
    <source>
        <strain evidence="3 4">MB42</strain>
    </source>
</reference>
<feature type="domain" description="tRNA (32-2'-O)-methyltransferase regulator THADA-like C-terminal TPR repeats region" evidence="2">
    <location>
        <begin position="1023"/>
        <end position="1167"/>
    </location>
</feature>
<evidence type="ECO:0000313" key="4">
    <source>
        <dbReference type="Proteomes" id="UP000317494"/>
    </source>
</evidence>
<dbReference type="EMBL" id="QEAN01000132">
    <property type="protein sequence ID" value="TPX46565.1"/>
    <property type="molecule type" value="Genomic_DNA"/>
</dbReference>
<protein>
    <recommendedName>
        <fullName evidence="5">DUF2428 domain-containing protein</fullName>
    </recommendedName>
</protein>
<keyword evidence="4" id="KW-1185">Reference proteome</keyword>
<dbReference type="Pfam" id="PF25150">
    <property type="entry name" value="TPR_Trm732"/>
    <property type="match status" value="1"/>
</dbReference>
<gene>
    <name evidence="3" type="ORF">SeMB42_g03638</name>
</gene>
<dbReference type="PANTHER" id="PTHR14387:SF0">
    <property type="entry name" value="DUF2428 DOMAIN-CONTAINING PROTEIN"/>
    <property type="match status" value="1"/>
</dbReference>
<dbReference type="InterPro" id="IPR056842">
    <property type="entry name" value="THADA-like_TPR_C"/>
</dbReference>
<dbReference type="GO" id="GO:0005829">
    <property type="term" value="C:cytosol"/>
    <property type="evidence" value="ECO:0007669"/>
    <property type="project" value="TreeGrafter"/>
</dbReference>
<dbReference type="Proteomes" id="UP000317494">
    <property type="component" value="Unassembled WGS sequence"/>
</dbReference>
<dbReference type="STRING" id="286115.A0A507D5J5"/>
<dbReference type="VEuPathDB" id="FungiDB:SeMB42_g03638"/>
<proteinExistence type="predicted"/>
<sequence length="1611" mass="180848">MTRRRGQFRSRESIPSNPRVQILWRTQLREFFSHHNEPNDSTLLTKLRGFVNENRTNDKLISQIKELAHYLNGLKTIQLDDTPVLRALASLLPRSIFLPLDRGIRSPLICLHSALLNLRNISNNDTSTSPDFGLSLHWNEALLDVMKDVEIADDDTLGIALSLAFRALEASVEFHPNKEELSRKMLDWLRYLIPAFQRAVKLCSISITRATSLTSSICDGFGAITSLSKLALVWQSTLRTEEGLQIVHQILECIVTALASQSIRDNGQFVATTALAMYMGSFIETSIWMPAFALEKSDDVDVVQPWLKGIKLRKEVWNLHGQISLYQALVSTLKDRTLESRVTTQCAVTLYEALFHQIYQLCDTTTSVTIRTYALFALGVWMQTSKRSLSLANDLSKCLKPPIFQRMFDWVVTLWDASSDAAVPKLVDVLEGFVDIALSESSSIPQQQNVSASLADQVILDVMKMDWTVKAKYEIMMILVDKIGIRPILRVEPLTLTLCFDNFKVTKVATNIRAFVVRCIRKYLKSLEASERIHSNNEFWIRPLTKALVADEHNVRKVLSEAVVTDIIRDFPQVSEWLLTEIECLSSPLKVSAHFAIHKSLRLLGLTSLVRPSLLHSAMVHVDMNTRIDALAYVCEGHKGSEEVEEMDLNAVKLFLAANVAVQSSEFRQRFASYFKKLLFRLRRTIYANWRDYVNRQALVIKAGVEADGTSGELKEKLDYKRDFLEWILSFAIYSTYPGAPFQRKESALALLSHFLESEKGGKNSFLFEGRVKTSPFEVSMNRRHVIEALITTLVHDKYTSTRMAAFELLRGVNGELSGYDLKELIALANSLMGSRKYNQAESGALVTHLLAVKYARELSRQVEFTSDSHDGCGLAPYERLIIQLLDMLHAQIEAAKTSWAVSFGVLMALRNLLGSVDYTKLTARQSQSLYSRCISSRVVELVRRACHIALPAIMEVSADHDADDEEFDQEDTDNLEMAYAFRVVKEAAQVLGALLLSVPFPDSEGASFMQVADIELSCTFLRQLAVTTLGLKSVREDTDAVNFITAHEFFERFPSLKHLFVNELKIALEVLEQSGEVVPTLYPILTVLTKLKPVPSKESEDEGRIFRELIHRFAFSEKYHIREMAAKCLPALVQPSSVMETVDSILGCATPINQDKTHGCLLQVKVLLKSLNVVYLSHAQDEEYLDQLAATLTKSSWLYKTNTCLLLQAEYLNIVFEYLLSNASCNPIALSLKLDVWTHCGGYIKQSTDNHASRNRRIGEKSLLAVSTKILLFGIVNGFGEGTYDHMARALVDSFPRIVRDTAMSSLLCFAGNVDGILDLIVKQVLDPNIHPHSLIRALELLQQATFDVLKDGNMLEELASMLSRIKVCDAIPYSVKLLGILSFEFIKVKSGQAHTVLAAFVYSAMINSQPTQPVPSRRAVALAIQPVLCILTPPSAQWEIGYIQLLFVLDSLLEDDDGEVRHLACRVLGEIVEQLPTVPSVGRELMTQILAAGPWSDEGWKMIKLYFEDLALGLGNARAVLETEIANERIVFVRESDNLHREALRDAQLGCSALALLLSHRNDTSDVLINRIESNVTSMLELSPKLGVTTLPRRPEMPRVKGRISPILM</sequence>
<evidence type="ECO:0008006" key="5">
    <source>
        <dbReference type="Google" id="ProtNLM"/>
    </source>
</evidence>
<dbReference type="GO" id="GO:0030488">
    <property type="term" value="P:tRNA methylation"/>
    <property type="evidence" value="ECO:0007669"/>
    <property type="project" value="TreeGrafter"/>
</dbReference>
<dbReference type="SUPFAM" id="SSF48371">
    <property type="entry name" value="ARM repeat"/>
    <property type="match status" value="1"/>
</dbReference>
<accession>A0A507D5J5</accession>
<dbReference type="InterPro" id="IPR016024">
    <property type="entry name" value="ARM-type_fold"/>
</dbReference>
<organism evidence="3 4">
    <name type="scientific">Synchytrium endobioticum</name>
    <dbReference type="NCBI Taxonomy" id="286115"/>
    <lineage>
        <taxon>Eukaryota</taxon>
        <taxon>Fungi</taxon>
        <taxon>Fungi incertae sedis</taxon>
        <taxon>Chytridiomycota</taxon>
        <taxon>Chytridiomycota incertae sedis</taxon>
        <taxon>Chytridiomycetes</taxon>
        <taxon>Synchytriales</taxon>
        <taxon>Synchytriaceae</taxon>
        <taxon>Synchytrium</taxon>
    </lineage>
</organism>